<protein>
    <submittedName>
        <fullName evidence="2">Uncharacterized protein</fullName>
    </submittedName>
</protein>
<evidence type="ECO:0000313" key="3">
    <source>
        <dbReference type="Proteomes" id="UP000180246"/>
    </source>
</evidence>
<name>A0A1S2NHR4_9BURK</name>
<dbReference type="AlphaFoldDB" id="A0A1S2NHR4"/>
<feature type="signal peptide" evidence="1">
    <location>
        <begin position="1"/>
        <end position="22"/>
    </location>
</feature>
<dbReference type="Proteomes" id="UP000180246">
    <property type="component" value="Unassembled WGS sequence"/>
</dbReference>
<gene>
    <name evidence="2" type="ORF">LO55_2166</name>
</gene>
<feature type="chain" id="PRO_5010338705" evidence="1">
    <location>
        <begin position="23"/>
        <end position="388"/>
    </location>
</feature>
<evidence type="ECO:0000313" key="2">
    <source>
        <dbReference type="EMBL" id="OIJ44479.1"/>
    </source>
</evidence>
<dbReference type="NCBIfam" id="TIGR02913">
    <property type="entry name" value="HAF_rpt"/>
    <property type="match status" value="1"/>
</dbReference>
<proteinExistence type="predicted"/>
<comment type="caution">
    <text evidence="2">The sequence shown here is derived from an EMBL/GenBank/DDBJ whole genome shotgun (WGS) entry which is preliminary data.</text>
</comment>
<dbReference type="InterPro" id="IPR014262">
    <property type="entry name" value="HAF_rpt"/>
</dbReference>
<dbReference type="RefSeq" id="WP_071361447.1">
    <property type="nucleotide sequence ID" value="NZ_JRYB01000001.1"/>
</dbReference>
<keyword evidence="1" id="KW-0732">Signal</keyword>
<organism evidence="2 3">
    <name type="scientific">Massilia timonae</name>
    <dbReference type="NCBI Taxonomy" id="47229"/>
    <lineage>
        <taxon>Bacteria</taxon>
        <taxon>Pseudomonadati</taxon>
        <taxon>Pseudomonadota</taxon>
        <taxon>Betaproteobacteria</taxon>
        <taxon>Burkholderiales</taxon>
        <taxon>Oxalobacteraceae</taxon>
        <taxon>Telluria group</taxon>
        <taxon>Massilia</taxon>
    </lineage>
</organism>
<dbReference type="EMBL" id="JRYB01000001">
    <property type="protein sequence ID" value="OIJ44479.1"/>
    <property type="molecule type" value="Genomic_DNA"/>
</dbReference>
<evidence type="ECO:0000256" key="1">
    <source>
        <dbReference type="SAM" id="SignalP"/>
    </source>
</evidence>
<reference evidence="2 3" key="1">
    <citation type="submission" date="2014-10" db="EMBL/GenBank/DDBJ databases">
        <authorList>
            <person name="Seo M.-J."/>
            <person name="Seok Y.J."/>
            <person name="Cha I.-T."/>
        </authorList>
    </citation>
    <scope>NUCLEOTIDE SEQUENCE [LARGE SCALE GENOMIC DNA]</scope>
    <source>
        <strain evidence="2 3">NEU</strain>
    </source>
</reference>
<sequence>MYLHHRVSLVLLSFTVAGAASAYPEYRVTVVGPAGSWVYGINNAGVVVGDYAAGGDRRRAFLNRGKGLVDLGALTGVWSSASGINDRGEVVGNWRSADGRQRGFIYACGKARDIGTIPGKVTGYSDINDAGYITASGRNPATGETLGYLRAPNGAFTHLGAIDWDGNGAPETVPAALNNRNQITGRSGRFNSPEPGYRAFVWKNGAIRDLGDLGSTPNLGLAINDRGQITGQAFLPAGPRDSVAFLYSHGRMAGIDDRPATEYRFSAGAGINNRGHVVGTSDHLSGFIWRGKRMESLNALIDPASGWDIGNPVAINDAGQIAAVASRDGVRYAVRLDLIRPHTNPAPALEPEARAELLAFPASPALEAALAKAEAQAQEREVARPVTQ</sequence>
<accession>A0A1S2NHR4</accession>